<evidence type="ECO:0000256" key="5">
    <source>
        <dbReference type="ARBA" id="ARBA00022801"/>
    </source>
</evidence>
<comment type="similarity">
    <text evidence="15">Belongs to the helicase family. UvrD subfamily.</text>
</comment>
<comment type="domain">
    <text evidence="15">The C-terminal domain has nuclease activity and interacts with RecD. It interacts with RecA, facilitating its loading onto ssDNA.</text>
</comment>
<dbReference type="Gene3D" id="1.10.486.10">
    <property type="entry name" value="PCRA, domain 4"/>
    <property type="match status" value="1"/>
</dbReference>
<dbReference type="NCBIfam" id="TIGR00609">
    <property type="entry name" value="recB"/>
    <property type="match status" value="1"/>
</dbReference>
<dbReference type="GO" id="GO:0016887">
    <property type="term" value="F:ATP hydrolysis activity"/>
    <property type="evidence" value="ECO:0007669"/>
    <property type="project" value="RHEA"/>
</dbReference>
<evidence type="ECO:0000256" key="13">
    <source>
        <dbReference type="ARBA" id="ARBA00034617"/>
    </source>
</evidence>
<keyword evidence="9 15" id="KW-0460">Magnesium</keyword>
<keyword evidence="7 15" id="KW-0269">Exonuclease</keyword>
<reference evidence="20 21" key="1">
    <citation type="journal article" date="2019" name="J. Gen. Appl. Microbiol.">
        <title>Aerobic degradation of cis-dichloroethene by the marine bacterium Marinobacter salsuginis strain 5N-3.</title>
        <authorList>
            <person name="Inoue Y."/>
            <person name="Fukunaga Y."/>
            <person name="Katsumata H."/>
            <person name="Ohji S."/>
            <person name="Hosoyama A."/>
            <person name="Mori K."/>
            <person name="Ando K."/>
        </authorList>
    </citation>
    <scope>NUCLEOTIDE SEQUENCE [LARGE SCALE GENOMIC DNA]</scope>
    <source>
        <strain evidence="20 21">NBRC 109114</strain>
    </source>
</reference>
<evidence type="ECO:0000256" key="12">
    <source>
        <dbReference type="ARBA" id="ARBA00023235"/>
    </source>
</evidence>
<dbReference type="Pfam" id="PF12705">
    <property type="entry name" value="PDDEXK_1"/>
    <property type="match status" value="1"/>
</dbReference>
<keyword evidence="11 15" id="KW-0234">DNA repair</keyword>
<dbReference type="SUPFAM" id="SSF52980">
    <property type="entry name" value="Restriction endonuclease-like"/>
    <property type="match status" value="1"/>
</dbReference>
<keyword evidence="12 15" id="KW-0413">Isomerase</keyword>
<evidence type="ECO:0000256" key="14">
    <source>
        <dbReference type="ARBA" id="ARBA00048988"/>
    </source>
</evidence>
<dbReference type="PANTHER" id="PTHR11070">
    <property type="entry name" value="UVRD / RECB / PCRA DNA HELICASE FAMILY MEMBER"/>
    <property type="match status" value="1"/>
</dbReference>
<keyword evidence="6 15" id="KW-0347">Helicase</keyword>
<feature type="active site" description="For nuclease activity" evidence="15">
    <location>
        <position position="1154"/>
    </location>
</feature>
<dbReference type="InterPro" id="IPR004586">
    <property type="entry name" value="RecB"/>
</dbReference>
<dbReference type="InterPro" id="IPR011335">
    <property type="entry name" value="Restrct_endonuc-II-like"/>
</dbReference>
<protein>
    <recommendedName>
        <fullName evidence="15">RecBCD enzyme subunit RecB</fullName>
        <ecNumber evidence="15">3.1.11.5</ecNumber>
        <ecNumber evidence="15">5.6.2.4</ecNumber>
    </recommendedName>
    <alternativeName>
        <fullName evidence="15">DNA 3'-5' helicase subunit RecB</fullName>
    </alternativeName>
    <alternativeName>
        <fullName evidence="15">Exonuclease V subunit RecB</fullName>
        <shortName evidence="15">ExoV subunit RecB</shortName>
    </alternativeName>
    <alternativeName>
        <fullName evidence="15">Helicase/nuclease RecBCD subunit RecB</fullName>
    </alternativeName>
</protein>
<dbReference type="CDD" id="cd22352">
    <property type="entry name" value="RecB_C-like"/>
    <property type="match status" value="1"/>
</dbReference>
<dbReference type="InterPro" id="IPR014017">
    <property type="entry name" value="DNA_helicase_UvrD-like_C"/>
</dbReference>
<feature type="domain" description="UvrD-like helicase C-terminal" evidence="19">
    <location>
        <begin position="525"/>
        <end position="804"/>
    </location>
</feature>
<dbReference type="EMBL" id="BGZI01000001">
    <property type="protein sequence ID" value="GBO86808.1"/>
    <property type="molecule type" value="Genomic_DNA"/>
</dbReference>
<evidence type="ECO:0000256" key="1">
    <source>
        <dbReference type="ARBA" id="ARBA00022722"/>
    </source>
</evidence>
<evidence type="ECO:0000256" key="4">
    <source>
        <dbReference type="ARBA" id="ARBA00022763"/>
    </source>
</evidence>
<feature type="region of interest" description="Nuclease activity, interacts with RecD and RecA" evidence="15">
    <location>
        <begin position="949"/>
        <end position="1255"/>
    </location>
</feature>
<evidence type="ECO:0000256" key="16">
    <source>
        <dbReference type="PROSITE-ProRule" id="PRU00560"/>
    </source>
</evidence>
<evidence type="ECO:0000259" key="18">
    <source>
        <dbReference type="PROSITE" id="PS51198"/>
    </source>
</evidence>
<dbReference type="Proteomes" id="UP000387223">
    <property type="component" value="Unassembled WGS sequence"/>
</dbReference>
<comment type="domain">
    <text evidence="15">The N-terminal DNA-binding domain is a ssDNA-dependent ATPase and has ATP-dependent 3'-5' helicase function. This domain interacts with RecC.</text>
</comment>
<evidence type="ECO:0000256" key="6">
    <source>
        <dbReference type="ARBA" id="ARBA00022806"/>
    </source>
</evidence>
<accession>A0A5M3PVC7</accession>
<dbReference type="GO" id="GO:0005829">
    <property type="term" value="C:cytosol"/>
    <property type="evidence" value="ECO:0007669"/>
    <property type="project" value="TreeGrafter"/>
</dbReference>
<dbReference type="SUPFAM" id="SSF52540">
    <property type="entry name" value="P-loop containing nucleoside triphosphate hydrolases"/>
    <property type="match status" value="1"/>
</dbReference>
<dbReference type="GO" id="GO:0005524">
    <property type="term" value="F:ATP binding"/>
    <property type="evidence" value="ECO:0007669"/>
    <property type="project" value="UniProtKB-UniRule"/>
</dbReference>
<dbReference type="Pfam" id="PF00580">
    <property type="entry name" value="UvrD-helicase"/>
    <property type="match status" value="1"/>
</dbReference>
<evidence type="ECO:0000256" key="17">
    <source>
        <dbReference type="SAM" id="MobiDB-lite"/>
    </source>
</evidence>
<feature type="region of interest" description="DNA-binding and helicase activity, interacts with RecC" evidence="15">
    <location>
        <begin position="1"/>
        <end position="902"/>
    </location>
</feature>
<comment type="subunit">
    <text evidence="15">Heterotrimer of RecB, RecC and RecD. All subunits contribute to DNA-binding. Interacts with RecA.</text>
</comment>
<evidence type="ECO:0000313" key="21">
    <source>
        <dbReference type="Proteomes" id="UP000387223"/>
    </source>
</evidence>
<dbReference type="InterPro" id="IPR038726">
    <property type="entry name" value="PDDEXK_AddAB-type"/>
</dbReference>
<evidence type="ECO:0000313" key="20">
    <source>
        <dbReference type="EMBL" id="GBO86808.1"/>
    </source>
</evidence>
<keyword evidence="10 15" id="KW-0238">DNA-binding</keyword>
<dbReference type="AlphaFoldDB" id="A0A5M3PVC7"/>
<dbReference type="Gene3D" id="1.10.3170.10">
    <property type="entry name" value="Recbcd, chain B, domain 2"/>
    <property type="match status" value="1"/>
</dbReference>
<dbReference type="GO" id="GO:0000287">
    <property type="term" value="F:magnesium ion binding"/>
    <property type="evidence" value="ECO:0007669"/>
    <property type="project" value="UniProtKB-UniRule"/>
</dbReference>
<feature type="binding site" evidence="15">
    <location>
        <position position="1021"/>
    </location>
    <ligand>
        <name>Mg(2+)</name>
        <dbReference type="ChEBI" id="CHEBI:18420"/>
    </ligand>
</feature>
<dbReference type="PROSITE" id="PS51217">
    <property type="entry name" value="UVRD_HELICASE_CTER"/>
    <property type="match status" value="1"/>
</dbReference>
<dbReference type="GO" id="GO:0043138">
    <property type="term" value="F:3'-5' DNA helicase activity"/>
    <property type="evidence" value="ECO:0007669"/>
    <property type="project" value="UniProtKB-UniRule"/>
</dbReference>
<proteinExistence type="inferred from homology"/>
<gene>
    <name evidence="15 20" type="primary">recB</name>
    <name evidence="20" type="ORF">MSSD14B_04760</name>
</gene>
<evidence type="ECO:0000259" key="19">
    <source>
        <dbReference type="PROSITE" id="PS51217"/>
    </source>
</evidence>
<dbReference type="Pfam" id="PF13361">
    <property type="entry name" value="UvrD_C"/>
    <property type="match status" value="1"/>
</dbReference>
<keyword evidence="4 15" id="KW-0227">DNA damage</keyword>
<sequence length="1255" mass="141071">MTEQKNNRNPNLDPLALALNGSALIEASAGTGKTFTIAILYVRLVLGHGQSPDSPLQNLLPPNLLVVTFTEAATKELRDRIRTRLTQAAEVFSEAADESDPPAETALIYQLRNESYPDPASWPECRKKLLLAAEWMDEAAVSTIHSFCNRMLSEHAFDSGSLFKLTLETDQSELLDEVARDYWRTFVYPLNANESELVSDWWKTPEVLRKAVKDLLGDPSVAKAADNDNPKTLLQRAANEKAAYLCTMKSEWANWCEELREWIARTQDFKKASEKKIGGTQANTLKTAISNIEAWCASEDEYPKGLLDSDRKRPKGYYYLSLEGMQEIWKASEPFHPHPAMEEILALPEKLKALPSAKSDILRHASHWIAERLESEKQKRSEMGFDDLLTRLDEALHGPRGDQLAATIRRQFPVALIDEFQDTDPVQYRIFDRIYNVAGGDPDTCLLMIGDPKQAIYGFRGADIYTYLQARQGVKERTYTLGKNFRSAKTMVAAVNRVFEHSDQHSRDGAFLFGKGDNSPLPFQGVDANGTKRVWAINGEVQPSLVFWTHESGEEDKDGNPKGMAKGTATADVSETCASEIARLLTLGQAGQAGFTLPENPEDLDPVAPKDIAILVNNRNEASAVRDALGRRRIKSVYLSDRDSVLTSRESKEMLCWLRAFAEPRQLAYIRAALATPTLGQSWHALNQLLTDELVLEREIERFIGYQQQWQKQGVLPMLRSFLMDFEVPGRLLQRPDGERRLTDILHIAELLQQDSLQLDGEHALVHHYTQILRAADEEDEHRTLRLESDAGLVKVITVHKSKGLEYPLVFLPFGTAFRAQSEKQAFVRYHDDGGRLITVFDPEPEDVARADRERLGEDIRKLYVALTRARFATWVGTAALDNWQQSGLGYLIAGGGQSRISDCLEELAQGRGEIGITPLPDPDETQYQEQAPEALGPALVSKREAREDWWIASYSSIEYTGMTGTGIAFTGEVEDAETQNLLEESSQKGSEEESNETAQLAVHRNQHHFPKGAGPGTFLHELLEWCTQQGFQRVVDNPSLLHEQLTRRCGTRGWSDWVEPLERWLLALISKPLSLDRAGTERVSLANLTTLRPELEFWFESRNVSVRKLDQLVTAHTLNGADRPRVEETLFNGMLKGFIDLVFEHEGRYYVLDYKSNTLGEDDSAYTDQAMGDAILDKRYDLQYVLYLLALHRLLKARLPDYDYDQHIGGAVYLFLRGVESPGGGAFSDKPPRTLIEQLDALFDGESVSGEVAA</sequence>
<feature type="region of interest" description="Disordered" evidence="17">
    <location>
        <begin position="982"/>
        <end position="1002"/>
    </location>
</feature>
<evidence type="ECO:0000256" key="7">
    <source>
        <dbReference type="ARBA" id="ARBA00022839"/>
    </source>
</evidence>
<dbReference type="InterPro" id="IPR014016">
    <property type="entry name" value="UvrD-like_ATP-bd"/>
</dbReference>
<dbReference type="InterPro" id="IPR000212">
    <property type="entry name" value="DNA_helicase_UvrD/REP"/>
</dbReference>
<keyword evidence="1 15" id="KW-0540">Nuclease</keyword>
<dbReference type="Gene3D" id="3.40.50.300">
    <property type="entry name" value="P-loop containing nucleotide triphosphate hydrolases"/>
    <property type="match status" value="2"/>
</dbReference>
<comment type="function">
    <text evidence="15">A helicase/nuclease that prepares dsDNA breaks (DSB) for recombinational DNA repair. Binds to DSBs and unwinds DNA via a highly rapid and processive ATP-dependent bidirectional helicase activity. Unwinds dsDNA until it encounters a Chi (crossover hotspot instigator) sequence from the 3' direction. Cuts ssDNA a few nucleotides 3' to the Chi site. The properties and activities of the enzyme are changed at Chi. The Chi-altered holoenzyme produces a long 3'-ssDNA overhang and facilitates RecA-binding to the ssDNA for homologous DNA recombination and repair. Holoenzyme degrades any linearized DNA that is unable to undergo homologous recombination. In the holoenzyme this subunit contributes ATPase, 3'-5' helicase, exonuclease activity and loads RecA onto ssDNA.</text>
</comment>
<feature type="domain" description="UvrD-like helicase ATP-binding" evidence="18">
    <location>
        <begin position="6"/>
        <end position="488"/>
    </location>
</feature>
<dbReference type="PANTHER" id="PTHR11070:SF23">
    <property type="entry name" value="RECBCD ENZYME SUBUNIT RECB"/>
    <property type="match status" value="1"/>
</dbReference>
<dbReference type="InterPro" id="IPR027417">
    <property type="entry name" value="P-loop_NTPase"/>
</dbReference>
<evidence type="ECO:0000256" key="15">
    <source>
        <dbReference type="HAMAP-Rule" id="MF_01485"/>
    </source>
</evidence>
<comment type="catalytic activity">
    <reaction evidence="13 15">
        <text>Couples ATP hydrolysis with the unwinding of duplex DNA by translocating in the 3'-5' direction.</text>
        <dbReference type="EC" id="5.6.2.4"/>
    </reaction>
</comment>
<evidence type="ECO:0000256" key="10">
    <source>
        <dbReference type="ARBA" id="ARBA00023125"/>
    </source>
</evidence>
<name>A0A5M3PVC7_9GAMM</name>
<dbReference type="HAMAP" id="MF_01485">
    <property type="entry name" value="RecB"/>
    <property type="match status" value="1"/>
</dbReference>
<keyword evidence="3 15" id="KW-0547">Nucleotide-binding</keyword>
<dbReference type="GO" id="GO:0003677">
    <property type="term" value="F:DNA binding"/>
    <property type="evidence" value="ECO:0007669"/>
    <property type="project" value="UniProtKB-UniRule"/>
</dbReference>
<dbReference type="GO" id="GO:0009338">
    <property type="term" value="C:exodeoxyribonuclease V complex"/>
    <property type="evidence" value="ECO:0007669"/>
    <property type="project" value="TreeGrafter"/>
</dbReference>
<comment type="caution">
    <text evidence="20">The sequence shown here is derived from an EMBL/GenBank/DDBJ whole genome shotgun (WGS) entry which is preliminary data.</text>
</comment>
<dbReference type="InterPro" id="IPR011604">
    <property type="entry name" value="PDDEXK-like_dom_sf"/>
</dbReference>
<comment type="miscellaneous">
    <text evidence="15">In the RecBCD complex, RecB has a slow 3'-5' helicase, an exonuclease activity and loads RecA onto ssDNA, RecD has a fast 5'-3' helicase activity, while RecC stimulates the ATPase and processivity of the RecB helicase and contributes to recognition of the Chi site.</text>
</comment>
<keyword evidence="2 15" id="KW-0479">Metal-binding</keyword>
<dbReference type="EC" id="5.6.2.4" evidence="15"/>
<feature type="binding site" evidence="15">
    <location>
        <position position="1154"/>
    </location>
    <ligand>
        <name>Mg(2+)</name>
        <dbReference type="ChEBI" id="CHEBI:18420"/>
    </ligand>
</feature>
<comment type="catalytic activity">
    <reaction evidence="14 15">
        <text>ATP + H2O = ADP + phosphate + H(+)</text>
        <dbReference type="Rhea" id="RHEA:13065"/>
        <dbReference type="ChEBI" id="CHEBI:15377"/>
        <dbReference type="ChEBI" id="CHEBI:15378"/>
        <dbReference type="ChEBI" id="CHEBI:30616"/>
        <dbReference type="ChEBI" id="CHEBI:43474"/>
        <dbReference type="ChEBI" id="CHEBI:456216"/>
        <dbReference type="EC" id="5.6.2.4"/>
    </reaction>
</comment>
<evidence type="ECO:0000256" key="2">
    <source>
        <dbReference type="ARBA" id="ARBA00022723"/>
    </source>
</evidence>
<evidence type="ECO:0000256" key="3">
    <source>
        <dbReference type="ARBA" id="ARBA00022741"/>
    </source>
</evidence>
<comment type="catalytic activity">
    <reaction evidence="15">
        <text>Exonucleolytic cleavage (in the presence of ATP) in either 5'- to 3'- or 3'- to 5'-direction to yield 5'-phosphooligonucleotides.</text>
        <dbReference type="EC" id="3.1.11.5"/>
    </reaction>
</comment>
<evidence type="ECO:0000256" key="11">
    <source>
        <dbReference type="ARBA" id="ARBA00023204"/>
    </source>
</evidence>
<dbReference type="GO" id="GO:0008854">
    <property type="term" value="F:exodeoxyribonuclease V activity"/>
    <property type="evidence" value="ECO:0007669"/>
    <property type="project" value="UniProtKB-EC"/>
</dbReference>
<dbReference type="PROSITE" id="PS51198">
    <property type="entry name" value="UVRD_HELICASE_ATP_BIND"/>
    <property type="match status" value="1"/>
</dbReference>
<comment type="cofactor">
    <cofactor evidence="15">
        <name>Mg(2+)</name>
        <dbReference type="ChEBI" id="CHEBI:18420"/>
    </cofactor>
    <text evidence="15">Binds 1 Mg(2+) ion per subunit.</text>
</comment>
<feature type="binding site" evidence="16">
    <location>
        <begin position="27"/>
        <end position="34"/>
    </location>
    <ligand>
        <name>ATP</name>
        <dbReference type="ChEBI" id="CHEBI:30616"/>
    </ligand>
</feature>
<dbReference type="EC" id="3.1.11.5" evidence="15"/>
<dbReference type="GO" id="GO:0000724">
    <property type="term" value="P:double-strand break repair via homologous recombination"/>
    <property type="evidence" value="ECO:0007669"/>
    <property type="project" value="UniProtKB-UniRule"/>
</dbReference>
<keyword evidence="8 15" id="KW-0067">ATP-binding</keyword>
<evidence type="ECO:0000256" key="9">
    <source>
        <dbReference type="ARBA" id="ARBA00022842"/>
    </source>
</evidence>
<dbReference type="Gene3D" id="3.90.320.10">
    <property type="match status" value="1"/>
</dbReference>
<organism evidence="20 21">
    <name type="scientific">Marinobacter salsuginis</name>
    <dbReference type="NCBI Taxonomy" id="418719"/>
    <lineage>
        <taxon>Bacteria</taxon>
        <taxon>Pseudomonadati</taxon>
        <taxon>Pseudomonadota</taxon>
        <taxon>Gammaproteobacteria</taxon>
        <taxon>Pseudomonadales</taxon>
        <taxon>Marinobacteraceae</taxon>
        <taxon>Marinobacter</taxon>
    </lineage>
</organism>
<dbReference type="RefSeq" id="WP_153637118.1">
    <property type="nucleotide sequence ID" value="NZ_BGZI01000001.1"/>
</dbReference>
<evidence type="ECO:0000256" key="8">
    <source>
        <dbReference type="ARBA" id="ARBA00022840"/>
    </source>
</evidence>
<feature type="binding site" evidence="15">
    <location>
        <position position="1141"/>
    </location>
    <ligand>
        <name>Mg(2+)</name>
        <dbReference type="ChEBI" id="CHEBI:18420"/>
    </ligand>
</feature>
<keyword evidence="5 15" id="KW-0378">Hydrolase</keyword>